<feature type="compositionally biased region" description="Polar residues" evidence="1">
    <location>
        <begin position="339"/>
        <end position="366"/>
    </location>
</feature>
<dbReference type="Pfam" id="PF13391">
    <property type="entry name" value="HNH_2"/>
    <property type="match status" value="1"/>
</dbReference>
<sequence>MELTNSPAPEFEDENRANLIQKLSQSVPHVDSVTWAMLWLANVDKLQYLVALDEGVLWSTLTSRHPQAVLRWAGRARAREDPEKPASVPQKRKTQEPTPRRSDVMRAMCIERDEFCAITQKDEPLEVVHIYPYSMMTLPDRERSDFWARLQTFWPAAKIKQWKQVVDGPRGTEVLGNMLRLSRDAHGLWGMARFALQPVELSADKKCLTMRFFWLPSAQFQESVATNTRPLIPSNLKQVLKRTKLFNCESGDQICSGDIIRMETNNPETLPLPSLEILELQWVMTRVLSMSGAADIDPAELEDDSDDDPGIGEECRVDTPTGTIPRKAIWTPRRDNRSQVENISPSQSPGKSLTPLSQRPASNQISPREPRSR</sequence>
<accession>A0A1R3RMP8</accession>
<evidence type="ECO:0000313" key="4">
    <source>
        <dbReference type="Proteomes" id="UP000188318"/>
    </source>
</evidence>
<feature type="region of interest" description="Disordered" evidence="1">
    <location>
        <begin position="295"/>
        <end position="373"/>
    </location>
</feature>
<gene>
    <name evidence="3" type="ORF">ASPCADRAFT_130064</name>
</gene>
<proteinExistence type="predicted"/>
<dbReference type="InterPro" id="IPR003615">
    <property type="entry name" value="HNH_nuc"/>
</dbReference>
<dbReference type="EMBL" id="KV907499">
    <property type="protein sequence ID" value="OOF95729.1"/>
    <property type="molecule type" value="Genomic_DNA"/>
</dbReference>
<dbReference type="Proteomes" id="UP000188318">
    <property type="component" value="Unassembled WGS sequence"/>
</dbReference>
<dbReference type="OMA" id="WNVITER"/>
<protein>
    <recommendedName>
        <fullName evidence="2">HNH nuclease domain-containing protein</fullName>
    </recommendedName>
</protein>
<feature type="compositionally biased region" description="Acidic residues" evidence="1">
    <location>
        <begin position="297"/>
        <end position="311"/>
    </location>
</feature>
<name>A0A1R3RMP8_ASPC5</name>
<organism evidence="3 4">
    <name type="scientific">Aspergillus carbonarius (strain ITEM 5010)</name>
    <dbReference type="NCBI Taxonomy" id="602072"/>
    <lineage>
        <taxon>Eukaryota</taxon>
        <taxon>Fungi</taxon>
        <taxon>Dikarya</taxon>
        <taxon>Ascomycota</taxon>
        <taxon>Pezizomycotina</taxon>
        <taxon>Eurotiomycetes</taxon>
        <taxon>Eurotiomycetidae</taxon>
        <taxon>Eurotiales</taxon>
        <taxon>Aspergillaceae</taxon>
        <taxon>Aspergillus</taxon>
        <taxon>Aspergillus subgen. Circumdati</taxon>
    </lineage>
</organism>
<evidence type="ECO:0000256" key="1">
    <source>
        <dbReference type="SAM" id="MobiDB-lite"/>
    </source>
</evidence>
<evidence type="ECO:0000313" key="3">
    <source>
        <dbReference type="EMBL" id="OOF95729.1"/>
    </source>
</evidence>
<dbReference type="VEuPathDB" id="FungiDB:ASPCADRAFT_130064"/>
<keyword evidence="4" id="KW-1185">Reference proteome</keyword>
<feature type="region of interest" description="Disordered" evidence="1">
    <location>
        <begin position="74"/>
        <end position="103"/>
    </location>
</feature>
<dbReference type="OrthoDB" id="5416097at2759"/>
<dbReference type="AlphaFoldDB" id="A0A1R3RMP8"/>
<feature type="domain" description="HNH nuclease" evidence="2">
    <location>
        <begin position="116"/>
        <end position="196"/>
    </location>
</feature>
<reference evidence="4" key="1">
    <citation type="journal article" date="2017" name="Genome Biol.">
        <title>Comparative genomics reveals high biological diversity and specific adaptations in the industrially and medically important fungal genus Aspergillus.</title>
        <authorList>
            <person name="de Vries R.P."/>
            <person name="Riley R."/>
            <person name="Wiebenga A."/>
            <person name="Aguilar-Osorio G."/>
            <person name="Amillis S."/>
            <person name="Uchima C.A."/>
            <person name="Anderluh G."/>
            <person name="Asadollahi M."/>
            <person name="Askin M."/>
            <person name="Barry K."/>
            <person name="Battaglia E."/>
            <person name="Bayram O."/>
            <person name="Benocci T."/>
            <person name="Braus-Stromeyer S.A."/>
            <person name="Caldana C."/>
            <person name="Canovas D."/>
            <person name="Cerqueira G.C."/>
            <person name="Chen F."/>
            <person name="Chen W."/>
            <person name="Choi C."/>
            <person name="Clum A."/>
            <person name="Dos Santos R.A."/>
            <person name="Damasio A.R."/>
            <person name="Diallinas G."/>
            <person name="Emri T."/>
            <person name="Fekete E."/>
            <person name="Flipphi M."/>
            <person name="Freyberg S."/>
            <person name="Gallo A."/>
            <person name="Gournas C."/>
            <person name="Habgood R."/>
            <person name="Hainaut M."/>
            <person name="Harispe M.L."/>
            <person name="Henrissat B."/>
            <person name="Hilden K.S."/>
            <person name="Hope R."/>
            <person name="Hossain A."/>
            <person name="Karabika E."/>
            <person name="Karaffa L."/>
            <person name="Karanyi Z."/>
            <person name="Krasevec N."/>
            <person name="Kuo A."/>
            <person name="Kusch H."/>
            <person name="LaButti K."/>
            <person name="Lagendijk E.L."/>
            <person name="Lapidus A."/>
            <person name="Levasseur A."/>
            <person name="Lindquist E."/>
            <person name="Lipzen A."/>
            <person name="Logrieco A.F."/>
            <person name="MacCabe A."/>
            <person name="Maekelae M.R."/>
            <person name="Malavazi I."/>
            <person name="Melin P."/>
            <person name="Meyer V."/>
            <person name="Mielnichuk N."/>
            <person name="Miskei M."/>
            <person name="Molnar A.P."/>
            <person name="Mule G."/>
            <person name="Ngan C.Y."/>
            <person name="Orejas M."/>
            <person name="Orosz E."/>
            <person name="Ouedraogo J.P."/>
            <person name="Overkamp K.M."/>
            <person name="Park H.-S."/>
            <person name="Perrone G."/>
            <person name="Piumi F."/>
            <person name="Punt P.J."/>
            <person name="Ram A.F."/>
            <person name="Ramon A."/>
            <person name="Rauscher S."/>
            <person name="Record E."/>
            <person name="Riano-Pachon D.M."/>
            <person name="Robert V."/>
            <person name="Roehrig J."/>
            <person name="Ruller R."/>
            <person name="Salamov A."/>
            <person name="Salih N.S."/>
            <person name="Samson R.A."/>
            <person name="Sandor E."/>
            <person name="Sanguinetti M."/>
            <person name="Schuetze T."/>
            <person name="Sepcic K."/>
            <person name="Shelest E."/>
            <person name="Sherlock G."/>
            <person name="Sophianopoulou V."/>
            <person name="Squina F.M."/>
            <person name="Sun H."/>
            <person name="Susca A."/>
            <person name="Todd R.B."/>
            <person name="Tsang A."/>
            <person name="Unkles S.E."/>
            <person name="van de Wiele N."/>
            <person name="van Rossen-Uffink D."/>
            <person name="Oliveira J.V."/>
            <person name="Vesth T.C."/>
            <person name="Visser J."/>
            <person name="Yu J.-H."/>
            <person name="Zhou M."/>
            <person name="Andersen M.R."/>
            <person name="Archer D.B."/>
            <person name="Baker S.E."/>
            <person name="Benoit I."/>
            <person name="Brakhage A.A."/>
            <person name="Braus G.H."/>
            <person name="Fischer R."/>
            <person name="Frisvad J.C."/>
            <person name="Goldman G.H."/>
            <person name="Houbraken J."/>
            <person name="Oakley B."/>
            <person name="Pocsi I."/>
            <person name="Scazzocchio C."/>
            <person name="Seiboth B."/>
            <person name="vanKuyk P.A."/>
            <person name="Wortman J."/>
            <person name="Dyer P.S."/>
            <person name="Grigoriev I.V."/>
        </authorList>
    </citation>
    <scope>NUCLEOTIDE SEQUENCE [LARGE SCALE GENOMIC DNA]</scope>
    <source>
        <strain evidence="4">ITEM 5010</strain>
    </source>
</reference>
<evidence type="ECO:0000259" key="2">
    <source>
        <dbReference type="Pfam" id="PF13391"/>
    </source>
</evidence>
<feature type="compositionally biased region" description="Basic and acidic residues" evidence="1">
    <location>
        <begin position="93"/>
        <end position="103"/>
    </location>
</feature>